<protein>
    <submittedName>
        <fullName evidence="1">Uncharacterized protein</fullName>
    </submittedName>
</protein>
<sequence length="130" mass="13860">MHEYAGVRRGSAPALNGSGFNNKKMEDIDVGVAAMARVEATAAGLAAMETTVTHTTPTRPPSSPLCVLIHIPNDPQRPHPPITQSVPAAPISITLSAPAEDTSLFSSHLAHATTAPNRKMPFITRYLRRN</sequence>
<organism evidence="1 2">
    <name type="scientific">Sphaerobolus stellatus (strain SS14)</name>
    <dbReference type="NCBI Taxonomy" id="990650"/>
    <lineage>
        <taxon>Eukaryota</taxon>
        <taxon>Fungi</taxon>
        <taxon>Dikarya</taxon>
        <taxon>Basidiomycota</taxon>
        <taxon>Agaricomycotina</taxon>
        <taxon>Agaricomycetes</taxon>
        <taxon>Phallomycetidae</taxon>
        <taxon>Geastrales</taxon>
        <taxon>Sphaerobolaceae</taxon>
        <taxon>Sphaerobolus</taxon>
    </lineage>
</organism>
<accession>A0A0C9U354</accession>
<gene>
    <name evidence="1" type="ORF">M422DRAFT_39584</name>
</gene>
<evidence type="ECO:0000313" key="2">
    <source>
        <dbReference type="Proteomes" id="UP000054279"/>
    </source>
</evidence>
<dbReference type="AlphaFoldDB" id="A0A0C9U354"/>
<dbReference type="EMBL" id="KN837657">
    <property type="protein sequence ID" value="KIJ23492.1"/>
    <property type="molecule type" value="Genomic_DNA"/>
</dbReference>
<keyword evidence="2" id="KW-1185">Reference proteome</keyword>
<evidence type="ECO:0000313" key="1">
    <source>
        <dbReference type="EMBL" id="KIJ23492.1"/>
    </source>
</evidence>
<dbReference type="HOGENOM" id="CLU_1939467_0_0_1"/>
<dbReference type="Proteomes" id="UP000054279">
    <property type="component" value="Unassembled WGS sequence"/>
</dbReference>
<name>A0A0C9U354_SPHS4</name>
<proteinExistence type="predicted"/>
<reference evidence="1 2" key="1">
    <citation type="submission" date="2014-06" db="EMBL/GenBank/DDBJ databases">
        <title>Evolutionary Origins and Diversification of the Mycorrhizal Mutualists.</title>
        <authorList>
            <consortium name="DOE Joint Genome Institute"/>
            <consortium name="Mycorrhizal Genomics Consortium"/>
            <person name="Kohler A."/>
            <person name="Kuo A."/>
            <person name="Nagy L.G."/>
            <person name="Floudas D."/>
            <person name="Copeland A."/>
            <person name="Barry K.W."/>
            <person name="Cichocki N."/>
            <person name="Veneault-Fourrey C."/>
            <person name="LaButti K."/>
            <person name="Lindquist E.A."/>
            <person name="Lipzen A."/>
            <person name="Lundell T."/>
            <person name="Morin E."/>
            <person name="Murat C."/>
            <person name="Riley R."/>
            <person name="Ohm R."/>
            <person name="Sun H."/>
            <person name="Tunlid A."/>
            <person name="Henrissat B."/>
            <person name="Grigoriev I.V."/>
            <person name="Hibbett D.S."/>
            <person name="Martin F."/>
        </authorList>
    </citation>
    <scope>NUCLEOTIDE SEQUENCE [LARGE SCALE GENOMIC DNA]</scope>
    <source>
        <strain evidence="1 2">SS14</strain>
    </source>
</reference>